<dbReference type="Pfam" id="PF13559">
    <property type="entry name" value="DUF4129"/>
    <property type="match status" value="1"/>
</dbReference>
<gene>
    <name evidence="4" type="ORF">GCM10008119_05370</name>
</gene>
<keyword evidence="1" id="KW-1133">Transmembrane helix</keyword>
<feature type="domain" description="Protein-glutamine gamma-glutamyltransferase-like C-terminal" evidence="3">
    <location>
        <begin position="166"/>
        <end position="226"/>
    </location>
</feature>
<dbReference type="Proteomes" id="UP000645390">
    <property type="component" value="Unassembled WGS sequence"/>
</dbReference>
<evidence type="ECO:0000256" key="2">
    <source>
        <dbReference type="SAM" id="SignalP"/>
    </source>
</evidence>
<evidence type="ECO:0000313" key="5">
    <source>
        <dbReference type="Proteomes" id="UP000645390"/>
    </source>
</evidence>
<dbReference type="RefSeq" id="WP_188411701.1">
    <property type="nucleotide sequence ID" value="NZ_BMDJ01000001.1"/>
</dbReference>
<proteinExistence type="predicted"/>
<keyword evidence="5" id="KW-1185">Reference proteome</keyword>
<dbReference type="InterPro" id="IPR025403">
    <property type="entry name" value="TgpA-like_C"/>
</dbReference>
<keyword evidence="2" id="KW-0732">Signal</keyword>
<keyword evidence="1" id="KW-0472">Membrane</keyword>
<protein>
    <recommendedName>
        <fullName evidence="3">Protein-glutamine gamma-glutamyltransferase-like C-terminal domain-containing protein</fullName>
    </recommendedName>
</protein>
<accession>A0ABQ2BFJ6</accession>
<organism evidence="4 5">
    <name type="scientific">Pedobacter mendelii</name>
    <dbReference type="NCBI Taxonomy" id="1908240"/>
    <lineage>
        <taxon>Bacteria</taxon>
        <taxon>Pseudomonadati</taxon>
        <taxon>Bacteroidota</taxon>
        <taxon>Sphingobacteriia</taxon>
        <taxon>Sphingobacteriales</taxon>
        <taxon>Sphingobacteriaceae</taxon>
        <taxon>Pedobacter</taxon>
    </lineage>
</organism>
<name>A0ABQ2BFJ6_9SPHI</name>
<feature type="transmembrane region" description="Helical" evidence="1">
    <location>
        <begin position="99"/>
        <end position="118"/>
    </location>
</feature>
<reference evidence="5" key="1">
    <citation type="journal article" date="2019" name="Int. J. Syst. Evol. Microbiol.">
        <title>The Global Catalogue of Microorganisms (GCM) 10K type strain sequencing project: providing services to taxonomists for standard genome sequencing and annotation.</title>
        <authorList>
            <consortium name="The Broad Institute Genomics Platform"/>
            <consortium name="The Broad Institute Genome Sequencing Center for Infectious Disease"/>
            <person name="Wu L."/>
            <person name="Ma J."/>
        </authorList>
    </citation>
    <scope>NUCLEOTIDE SEQUENCE [LARGE SCALE GENOMIC DNA]</scope>
    <source>
        <strain evidence="5">CCM 8939</strain>
    </source>
</reference>
<sequence>MPKFLFKFLMLFILLFASSNSYAQNLKSQTKKVIKIDSSQIVPKKFDKQALEDYAEQKEFQYDEAITRDLSLWDRFWMWFWNMIGDLFKGAASNPVSKYFFIGIGIAILFYIVIKVVGAENIFSKKSKETILPYDILNENIHEIDYETEIQRLIEQGKYRLAVRLLYLRTLKKLSDSEIIQWQPEKTNYNYLTEISRPEIKNEFSVLTHQFDYIWYGDFPIDGQKFEPIKQSFNHFNSQIK</sequence>
<keyword evidence="1" id="KW-0812">Transmembrane</keyword>
<evidence type="ECO:0000313" key="4">
    <source>
        <dbReference type="EMBL" id="GGI22979.1"/>
    </source>
</evidence>
<evidence type="ECO:0000256" key="1">
    <source>
        <dbReference type="SAM" id="Phobius"/>
    </source>
</evidence>
<dbReference type="EMBL" id="BMDJ01000001">
    <property type="protein sequence ID" value="GGI22979.1"/>
    <property type="molecule type" value="Genomic_DNA"/>
</dbReference>
<feature type="chain" id="PRO_5046772203" description="Protein-glutamine gamma-glutamyltransferase-like C-terminal domain-containing protein" evidence="2">
    <location>
        <begin position="24"/>
        <end position="241"/>
    </location>
</feature>
<feature type="signal peptide" evidence="2">
    <location>
        <begin position="1"/>
        <end position="23"/>
    </location>
</feature>
<comment type="caution">
    <text evidence="4">The sequence shown here is derived from an EMBL/GenBank/DDBJ whole genome shotgun (WGS) entry which is preliminary data.</text>
</comment>
<evidence type="ECO:0000259" key="3">
    <source>
        <dbReference type="Pfam" id="PF13559"/>
    </source>
</evidence>